<dbReference type="InterPro" id="IPR041657">
    <property type="entry name" value="HTH_17"/>
</dbReference>
<name>A0A2P2CI56_9ZZZZ</name>
<accession>A0A2P2CI56</accession>
<sequence length="71" mass="7922">MTTTATTPRRLISLTEAADALAVSTKTVRRYIAAGELDAVRLGRRTIRIRVESLDRLIDAHPVNTWHHKSA</sequence>
<dbReference type="SUPFAM" id="SSF46955">
    <property type="entry name" value="Putative DNA-binding domain"/>
    <property type="match status" value="1"/>
</dbReference>
<dbReference type="EMBL" id="CZKB01000019">
    <property type="protein sequence ID" value="CUR61581.1"/>
    <property type="molecule type" value="Genomic_DNA"/>
</dbReference>
<feature type="domain" description="Helix-turn-helix" evidence="1">
    <location>
        <begin position="12"/>
        <end position="60"/>
    </location>
</feature>
<reference evidence="2" key="1">
    <citation type="submission" date="2015-08" db="EMBL/GenBank/DDBJ databases">
        <authorList>
            <person name="Babu N.S."/>
            <person name="Beckwith C.J."/>
            <person name="Beseler K.G."/>
            <person name="Brison A."/>
            <person name="Carone J.V."/>
            <person name="Caskin T.P."/>
            <person name="Diamond M."/>
            <person name="Durham M.E."/>
            <person name="Foxe J.M."/>
            <person name="Go M."/>
            <person name="Henderson B.A."/>
            <person name="Jones I.B."/>
            <person name="McGettigan J.A."/>
            <person name="Micheletti S.J."/>
            <person name="Nasrallah M.E."/>
            <person name="Ortiz D."/>
            <person name="Piller C.R."/>
            <person name="Privatt S.R."/>
            <person name="Schneider S.L."/>
            <person name="Sharp S."/>
            <person name="Smith T.C."/>
            <person name="Stanton J.D."/>
            <person name="Ullery H.E."/>
            <person name="Wilson R.J."/>
            <person name="Serrano M.G."/>
            <person name="Buck G."/>
            <person name="Lee V."/>
            <person name="Wang Y."/>
            <person name="Carvalho R."/>
            <person name="Voegtly L."/>
            <person name="Shi R."/>
            <person name="Duckworth R."/>
            <person name="Johnson A."/>
            <person name="Loviza R."/>
            <person name="Walstead R."/>
            <person name="Shah Z."/>
            <person name="Kiflezghi M."/>
            <person name="Wade K."/>
            <person name="Ball S.L."/>
            <person name="Bradley K.W."/>
            <person name="Asai D.J."/>
            <person name="Bowman C.A."/>
            <person name="Russell D.A."/>
            <person name="Pope W.H."/>
            <person name="Jacobs-Sera D."/>
            <person name="Hendrix R.W."/>
            <person name="Hatfull G.F."/>
        </authorList>
    </citation>
    <scope>NUCLEOTIDE SEQUENCE</scope>
</reference>
<dbReference type="AlphaFoldDB" id="A0A2P2CI56"/>
<dbReference type="InterPro" id="IPR010093">
    <property type="entry name" value="SinI_DNA-bd"/>
</dbReference>
<organism evidence="2">
    <name type="scientific">metagenome</name>
    <dbReference type="NCBI Taxonomy" id="256318"/>
    <lineage>
        <taxon>unclassified sequences</taxon>
        <taxon>metagenomes</taxon>
    </lineage>
</organism>
<dbReference type="Pfam" id="PF12728">
    <property type="entry name" value="HTH_17"/>
    <property type="match status" value="1"/>
</dbReference>
<evidence type="ECO:0000259" key="1">
    <source>
        <dbReference type="Pfam" id="PF12728"/>
    </source>
</evidence>
<evidence type="ECO:0000313" key="2">
    <source>
        <dbReference type="EMBL" id="CUR61581.1"/>
    </source>
</evidence>
<proteinExistence type="predicted"/>
<dbReference type="InterPro" id="IPR009061">
    <property type="entry name" value="DNA-bd_dom_put_sf"/>
</dbReference>
<protein>
    <submittedName>
        <fullName evidence="2">Gene 36 protein (Modular protein)</fullName>
    </submittedName>
</protein>
<gene>
    <name evidence="2" type="ORF">NOCA1260019</name>
</gene>
<dbReference type="GO" id="GO:0003677">
    <property type="term" value="F:DNA binding"/>
    <property type="evidence" value="ECO:0007669"/>
    <property type="project" value="InterPro"/>
</dbReference>
<dbReference type="NCBIfam" id="TIGR01764">
    <property type="entry name" value="excise"/>
    <property type="match status" value="1"/>
</dbReference>